<protein>
    <recommendedName>
        <fullName evidence="3">histidine kinase</fullName>
        <ecNumber evidence="3">2.7.13.3</ecNumber>
    </recommendedName>
</protein>
<keyword evidence="13 15" id="KW-0472">Membrane</keyword>
<keyword evidence="12" id="KW-0902">Two-component regulatory system</keyword>
<evidence type="ECO:0000313" key="17">
    <source>
        <dbReference type="EMBL" id="MPM10435.1"/>
    </source>
</evidence>
<dbReference type="InterPro" id="IPR005467">
    <property type="entry name" value="His_kinase_dom"/>
</dbReference>
<keyword evidence="14" id="KW-0175">Coiled coil</keyword>
<evidence type="ECO:0000256" key="6">
    <source>
        <dbReference type="ARBA" id="ARBA00022679"/>
    </source>
</evidence>
<dbReference type="InterPro" id="IPR003594">
    <property type="entry name" value="HATPase_dom"/>
</dbReference>
<dbReference type="GO" id="GO:0005524">
    <property type="term" value="F:ATP binding"/>
    <property type="evidence" value="ECO:0007669"/>
    <property type="project" value="UniProtKB-KW"/>
</dbReference>
<evidence type="ECO:0000256" key="2">
    <source>
        <dbReference type="ARBA" id="ARBA00004651"/>
    </source>
</evidence>
<feature type="transmembrane region" description="Helical" evidence="15">
    <location>
        <begin position="140"/>
        <end position="165"/>
    </location>
</feature>
<sequence length="533" mass="59249">MKLTDNFAAKVSAVILLVLAAVVTAGSTLATAFLYYNGLYDIQRGIFVYTYIGPWASLLRFIYEGRYVLIFCAAAGAIFCVADLIFLLCSAGHRRGKEGITLNLQDKIPLDLYLFAVGFAVVGLVNIVGSVNWNYEWYDAFLMIVCALVLVLAGLLMLAAVMTLATRVKAGNMWRNTLLYRLFQLCRRYTRKVWSGLSEFIQAIPLIWRTPLIFCAVTAINVILAVFAFSNGSGGAFLLGFLFNLFLLAVCCRTAIDLHKLKKAGEMLAAGDFEYKVAVKNMFLDLRKHAEHLNAIGDGMAIALEQKMKSERLKTELITNVSHDLKTPLTSIVNYVDLMKKEGLTGTAAEYLTVLDRQSQRLKKLTEDLVEASKASTGNIPLNLTRTDVVELVNQAVGEYNERLSASKLEPVISAPQEEVFVRADGRLIWRVLDNLLSNACKYALTGTRLYIDVVPEPTEVVISMKNISREKLNINADELMERFVRGESSRTTEGSGLGLNIARSLTELQRGNFRLLVDGDLFKAEITFPRLI</sequence>
<keyword evidence="4" id="KW-1003">Cell membrane</keyword>
<evidence type="ECO:0000256" key="10">
    <source>
        <dbReference type="ARBA" id="ARBA00022840"/>
    </source>
</evidence>
<dbReference type="AlphaFoldDB" id="A0A644X2Q6"/>
<reference evidence="17" key="1">
    <citation type="submission" date="2019-08" db="EMBL/GenBank/DDBJ databases">
        <authorList>
            <person name="Kucharzyk K."/>
            <person name="Murdoch R.W."/>
            <person name="Higgins S."/>
            <person name="Loffler F."/>
        </authorList>
    </citation>
    <scope>NUCLEOTIDE SEQUENCE</scope>
</reference>
<feature type="domain" description="Histidine kinase" evidence="16">
    <location>
        <begin position="320"/>
        <end position="533"/>
    </location>
</feature>
<feature type="transmembrane region" description="Helical" evidence="15">
    <location>
        <begin position="68"/>
        <end position="89"/>
    </location>
</feature>
<name>A0A644X2Q6_9ZZZZ</name>
<evidence type="ECO:0000259" key="16">
    <source>
        <dbReference type="PROSITE" id="PS50109"/>
    </source>
</evidence>
<dbReference type="SMART" id="SM00388">
    <property type="entry name" value="HisKA"/>
    <property type="match status" value="1"/>
</dbReference>
<dbReference type="GO" id="GO:0005886">
    <property type="term" value="C:plasma membrane"/>
    <property type="evidence" value="ECO:0007669"/>
    <property type="project" value="UniProtKB-SubCell"/>
</dbReference>
<evidence type="ECO:0000256" key="12">
    <source>
        <dbReference type="ARBA" id="ARBA00023012"/>
    </source>
</evidence>
<dbReference type="SUPFAM" id="SSF55874">
    <property type="entry name" value="ATPase domain of HSP90 chaperone/DNA topoisomerase II/histidine kinase"/>
    <property type="match status" value="1"/>
</dbReference>
<comment type="subcellular location">
    <subcellularLocation>
        <location evidence="2">Cell membrane</location>
        <topology evidence="2">Multi-pass membrane protein</topology>
    </subcellularLocation>
</comment>
<dbReference type="PROSITE" id="PS50109">
    <property type="entry name" value="HIS_KIN"/>
    <property type="match status" value="1"/>
</dbReference>
<evidence type="ECO:0000256" key="11">
    <source>
        <dbReference type="ARBA" id="ARBA00022989"/>
    </source>
</evidence>
<evidence type="ECO:0000256" key="3">
    <source>
        <dbReference type="ARBA" id="ARBA00012438"/>
    </source>
</evidence>
<dbReference type="EC" id="2.7.13.3" evidence="3"/>
<gene>
    <name evidence="17" type="primary">sasA_159</name>
    <name evidence="17" type="ORF">SDC9_56767</name>
</gene>
<evidence type="ECO:0000256" key="1">
    <source>
        <dbReference type="ARBA" id="ARBA00000085"/>
    </source>
</evidence>
<evidence type="ECO:0000256" key="7">
    <source>
        <dbReference type="ARBA" id="ARBA00022692"/>
    </source>
</evidence>
<organism evidence="17">
    <name type="scientific">bioreactor metagenome</name>
    <dbReference type="NCBI Taxonomy" id="1076179"/>
    <lineage>
        <taxon>unclassified sequences</taxon>
        <taxon>metagenomes</taxon>
        <taxon>ecological metagenomes</taxon>
    </lineage>
</organism>
<keyword evidence="6 17" id="KW-0808">Transferase</keyword>
<dbReference type="Gene3D" id="3.30.565.10">
    <property type="entry name" value="Histidine kinase-like ATPase, C-terminal domain"/>
    <property type="match status" value="1"/>
</dbReference>
<feature type="coiled-coil region" evidence="14">
    <location>
        <begin position="348"/>
        <end position="375"/>
    </location>
</feature>
<feature type="transmembrane region" description="Helical" evidence="15">
    <location>
        <begin position="46"/>
        <end position="62"/>
    </location>
</feature>
<comment type="caution">
    <text evidence="17">The sequence shown here is derived from an EMBL/GenBank/DDBJ whole genome shotgun (WGS) entry which is preliminary data.</text>
</comment>
<evidence type="ECO:0000256" key="13">
    <source>
        <dbReference type="ARBA" id="ARBA00023136"/>
    </source>
</evidence>
<dbReference type="Pfam" id="PF00512">
    <property type="entry name" value="HisKA"/>
    <property type="match status" value="1"/>
</dbReference>
<dbReference type="Gene3D" id="1.10.287.130">
    <property type="match status" value="1"/>
</dbReference>
<comment type="catalytic activity">
    <reaction evidence="1">
        <text>ATP + protein L-histidine = ADP + protein N-phospho-L-histidine.</text>
        <dbReference type="EC" id="2.7.13.3"/>
    </reaction>
</comment>
<dbReference type="InterPro" id="IPR036890">
    <property type="entry name" value="HATPase_C_sf"/>
</dbReference>
<accession>A0A644X2Q6</accession>
<dbReference type="InterPro" id="IPR003661">
    <property type="entry name" value="HisK_dim/P_dom"/>
</dbReference>
<feature type="transmembrane region" description="Helical" evidence="15">
    <location>
        <begin position="110"/>
        <end position="128"/>
    </location>
</feature>
<keyword evidence="11 15" id="KW-1133">Transmembrane helix</keyword>
<keyword evidence="7 15" id="KW-0812">Transmembrane</keyword>
<dbReference type="CDD" id="cd00082">
    <property type="entry name" value="HisKA"/>
    <property type="match status" value="1"/>
</dbReference>
<proteinExistence type="predicted"/>
<dbReference type="SUPFAM" id="SSF47384">
    <property type="entry name" value="Homodimeric domain of signal transducing histidine kinase"/>
    <property type="match status" value="1"/>
</dbReference>
<evidence type="ECO:0000256" key="5">
    <source>
        <dbReference type="ARBA" id="ARBA00022553"/>
    </source>
</evidence>
<evidence type="ECO:0000256" key="15">
    <source>
        <dbReference type="SAM" id="Phobius"/>
    </source>
</evidence>
<dbReference type="EMBL" id="VSSQ01001691">
    <property type="protein sequence ID" value="MPM10435.1"/>
    <property type="molecule type" value="Genomic_DNA"/>
</dbReference>
<evidence type="ECO:0000256" key="8">
    <source>
        <dbReference type="ARBA" id="ARBA00022741"/>
    </source>
</evidence>
<evidence type="ECO:0000256" key="14">
    <source>
        <dbReference type="SAM" id="Coils"/>
    </source>
</evidence>
<dbReference type="Pfam" id="PF02518">
    <property type="entry name" value="HATPase_c"/>
    <property type="match status" value="1"/>
</dbReference>
<keyword evidence="10" id="KW-0067">ATP-binding</keyword>
<dbReference type="InterPro" id="IPR050398">
    <property type="entry name" value="HssS/ArlS-like"/>
</dbReference>
<feature type="transmembrane region" description="Helical" evidence="15">
    <location>
        <begin position="206"/>
        <end position="229"/>
    </location>
</feature>
<keyword evidence="8" id="KW-0547">Nucleotide-binding</keyword>
<keyword evidence="9 17" id="KW-0418">Kinase</keyword>
<evidence type="ECO:0000256" key="9">
    <source>
        <dbReference type="ARBA" id="ARBA00022777"/>
    </source>
</evidence>
<evidence type="ECO:0000256" key="4">
    <source>
        <dbReference type="ARBA" id="ARBA00022475"/>
    </source>
</evidence>
<feature type="transmembrane region" description="Helical" evidence="15">
    <location>
        <begin position="235"/>
        <end position="256"/>
    </location>
</feature>
<feature type="transmembrane region" description="Helical" evidence="15">
    <location>
        <begin position="12"/>
        <end position="34"/>
    </location>
</feature>
<dbReference type="InterPro" id="IPR036097">
    <property type="entry name" value="HisK_dim/P_sf"/>
</dbReference>
<dbReference type="GO" id="GO:0000155">
    <property type="term" value="F:phosphorelay sensor kinase activity"/>
    <property type="evidence" value="ECO:0007669"/>
    <property type="project" value="InterPro"/>
</dbReference>
<dbReference type="PANTHER" id="PTHR45528">
    <property type="entry name" value="SENSOR HISTIDINE KINASE CPXA"/>
    <property type="match status" value="1"/>
</dbReference>
<dbReference type="PANTHER" id="PTHR45528:SF1">
    <property type="entry name" value="SENSOR HISTIDINE KINASE CPXA"/>
    <property type="match status" value="1"/>
</dbReference>
<keyword evidence="5" id="KW-0597">Phosphoprotein</keyword>
<dbReference type="SMART" id="SM00387">
    <property type="entry name" value="HATPase_c"/>
    <property type="match status" value="1"/>
</dbReference>